<sequence length="537" mass="61749">MKLLQLSYNLRSQQNLQVFGFRPPNSTLVEEARRRMTRFKCACTDHYCPIGQNYCESSIKVGCFVMADHSNDILIVRRGCGYDQEKQNMNCQGRRDDNWSSKHVAMECCREEMCNEKIIPAVLPVLHDKPVAKEEQVFNYMVVLAIIVPVIVLVISLAIAWYFFRNLRKNRQESTENLRVREELLPEEYGIRATQVGDSTLKEILDDSCTSGSGSGLPFLVQRTIARQVTLLECIGKGRYGEVWRGNYYGESLAVKIFSSRDEASWARETEIYNTCLLRHDNILGYYASDMTSRNSCTQLWLIMQYHEHGSLYDYLQRNVLNYESMLLLATSAAAGLVHLHTEIVGNQGKPAIAHRDIKSKNILVKLDGTCCIGDLGLAVTHSQENNKIDLGRNNKVGTKRYMAPELLDETLNVYYFDSFKSVDVYAFGLVLWEITRRCYTNGMIEDYKPPFWDVVPSDPSFEDMKKVVVIDQQRPAIPNRWSYDPTLKQMTILIRECWAQNPKSRLTMLRVKKTLNSITQRPKKEKLDDCSDCNHN</sequence>
<dbReference type="EC" id="2.7.11.30" evidence="5"/>
<evidence type="ECO:0000256" key="5">
    <source>
        <dbReference type="ARBA" id="ARBA00012401"/>
    </source>
</evidence>
<dbReference type="Gene3D" id="3.30.200.20">
    <property type="entry name" value="Phosphorylase Kinase, domain 1"/>
    <property type="match status" value="1"/>
</dbReference>
<comment type="subcellular location">
    <subcellularLocation>
        <location evidence="3">Membrane</location>
        <topology evidence="3">Single-pass type I membrane protein</topology>
    </subcellularLocation>
</comment>
<dbReference type="InterPro" id="IPR003605">
    <property type="entry name" value="GS_dom"/>
</dbReference>
<dbReference type="InterPro" id="IPR008271">
    <property type="entry name" value="Ser/Thr_kinase_AS"/>
</dbReference>
<evidence type="ECO:0000256" key="12">
    <source>
        <dbReference type="ARBA" id="ARBA00022777"/>
    </source>
</evidence>
<evidence type="ECO:0000256" key="14">
    <source>
        <dbReference type="ARBA" id="ARBA00022842"/>
    </source>
</evidence>
<dbReference type="PROSITE" id="PS50011">
    <property type="entry name" value="PROTEIN_KINASE_DOM"/>
    <property type="match status" value="1"/>
</dbReference>
<comment type="similarity">
    <text evidence="4">Belongs to the protein kinase superfamily. TKL Ser/Thr protein kinase family. TGFB receptor subfamily.</text>
</comment>
<evidence type="ECO:0000256" key="20">
    <source>
        <dbReference type="ARBA" id="ARBA00048773"/>
    </source>
</evidence>
<dbReference type="PIRSF" id="PIRSF037393">
    <property type="entry name" value="TGFRII"/>
    <property type="match status" value="1"/>
</dbReference>
<dbReference type="CDD" id="cd23535">
    <property type="entry name" value="TFP_LU_ECD_ALK2"/>
    <property type="match status" value="1"/>
</dbReference>
<dbReference type="GO" id="GO:0071363">
    <property type="term" value="P:cellular response to growth factor stimulus"/>
    <property type="evidence" value="ECO:0007669"/>
    <property type="project" value="TreeGrafter"/>
</dbReference>
<dbReference type="PROSITE" id="PS00108">
    <property type="entry name" value="PROTEIN_KINASE_ST"/>
    <property type="match status" value="1"/>
</dbReference>
<keyword evidence="10" id="KW-0732">Signal</keyword>
<evidence type="ECO:0000256" key="23">
    <source>
        <dbReference type="PIRSR" id="PIRSR037393-3"/>
    </source>
</evidence>
<evidence type="ECO:0000259" key="26">
    <source>
        <dbReference type="PROSITE" id="PS50011"/>
    </source>
</evidence>
<dbReference type="PROSITE" id="PS00107">
    <property type="entry name" value="PROTEIN_KINASE_ATP"/>
    <property type="match status" value="1"/>
</dbReference>
<proteinExistence type="inferred from homology"/>
<keyword evidence="7 28" id="KW-0808">Transferase</keyword>
<dbReference type="PANTHER" id="PTHR23255:SF72">
    <property type="entry name" value="RECEPTOR PROTEIN SERINE_THREONINE KINASE"/>
    <property type="match status" value="1"/>
</dbReference>
<name>A0A8B6GJE0_MYTGA</name>
<evidence type="ECO:0000256" key="16">
    <source>
        <dbReference type="ARBA" id="ARBA00023136"/>
    </source>
</evidence>
<dbReference type="PROSITE" id="PS51256">
    <property type="entry name" value="GS"/>
    <property type="match status" value="1"/>
</dbReference>
<evidence type="ECO:0000313" key="28">
    <source>
        <dbReference type="EMBL" id="VDI65000.1"/>
    </source>
</evidence>
<evidence type="ECO:0000256" key="11">
    <source>
        <dbReference type="ARBA" id="ARBA00022741"/>
    </source>
</evidence>
<evidence type="ECO:0000256" key="15">
    <source>
        <dbReference type="ARBA" id="ARBA00022989"/>
    </source>
</evidence>
<keyword evidence="14" id="KW-0460">Magnesium</keyword>
<dbReference type="Gene3D" id="1.10.510.10">
    <property type="entry name" value="Transferase(Phosphotransferase) domain 1"/>
    <property type="match status" value="1"/>
</dbReference>
<dbReference type="SUPFAM" id="SSF56112">
    <property type="entry name" value="Protein kinase-like (PK-like)"/>
    <property type="match status" value="1"/>
</dbReference>
<evidence type="ECO:0000256" key="7">
    <source>
        <dbReference type="ARBA" id="ARBA00022679"/>
    </source>
</evidence>
<feature type="transmembrane region" description="Helical" evidence="25">
    <location>
        <begin position="137"/>
        <end position="164"/>
    </location>
</feature>
<evidence type="ECO:0000256" key="19">
    <source>
        <dbReference type="ARBA" id="ARBA00047681"/>
    </source>
</evidence>
<dbReference type="InterPro" id="IPR011009">
    <property type="entry name" value="Kinase-like_dom_sf"/>
</dbReference>
<keyword evidence="11 22" id="KW-0547">Nucleotide-binding</keyword>
<dbReference type="SUPFAM" id="SSF57302">
    <property type="entry name" value="Snake toxin-like"/>
    <property type="match status" value="1"/>
</dbReference>
<feature type="active site" description="Proton acceptor" evidence="21">
    <location>
        <position position="357"/>
    </location>
</feature>
<dbReference type="InterPro" id="IPR017441">
    <property type="entry name" value="Protein_kinase_ATP_BS"/>
</dbReference>
<evidence type="ECO:0000256" key="2">
    <source>
        <dbReference type="ARBA" id="ARBA00001946"/>
    </source>
</evidence>
<dbReference type="FunFam" id="3.30.200.20:FF:000064">
    <property type="entry name" value="Receptor protein serine/threonine kinase"/>
    <property type="match status" value="1"/>
</dbReference>
<evidence type="ECO:0000259" key="27">
    <source>
        <dbReference type="PROSITE" id="PS51256"/>
    </source>
</evidence>
<comment type="catalytic activity">
    <reaction evidence="19">
        <text>L-seryl-[receptor-protein] + ATP = O-phospho-L-seryl-[receptor-protein] + ADP + H(+)</text>
        <dbReference type="Rhea" id="RHEA:18673"/>
        <dbReference type="Rhea" id="RHEA-COMP:11022"/>
        <dbReference type="Rhea" id="RHEA-COMP:11023"/>
        <dbReference type="ChEBI" id="CHEBI:15378"/>
        <dbReference type="ChEBI" id="CHEBI:29999"/>
        <dbReference type="ChEBI" id="CHEBI:30616"/>
        <dbReference type="ChEBI" id="CHEBI:83421"/>
        <dbReference type="ChEBI" id="CHEBI:456216"/>
        <dbReference type="EC" id="2.7.11.30"/>
    </reaction>
</comment>
<keyword evidence="6" id="KW-0723">Serine/threonine-protein kinase</keyword>
<protein>
    <recommendedName>
        <fullName evidence="5">receptor protein serine/threonine kinase</fullName>
        <ecNumber evidence="5">2.7.11.30</ecNumber>
    </recommendedName>
</protein>
<dbReference type="SMART" id="SM00467">
    <property type="entry name" value="GS"/>
    <property type="match status" value="1"/>
</dbReference>
<dbReference type="FunFam" id="1.10.510.10:FF:000018">
    <property type="entry name" value="Receptor protein serine/threonine kinase"/>
    <property type="match status" value="1"/>
</dbReference>
<dbReference type="PANTHER" id="PTHR23255">
    <property type="entry name" value="TRANSFORMING GROWTH FACTOR-BETA RECEPTOR TYPE I AND II"/>
    <property type="match status" value="1"/>
</dbReference>
<keyword evidence="9" id="KW-0479">Metal-binding</keyword>
<dbReference type="InterPro" id="IPR000333">
    <property type="entry name" value="TGFB_receptor"/>
</dbReference>
<dbReference type="AlphaFoldDB" id="A0A8B6GJE0"/>
<comment type="cofactor">
    <cofactor evidence="1">
        <name>Mn(2+)</name>
        <dbReference type="ChEBI" id="CHEBI:29035"/>
    </cofactor>
</comment>
<comment type="cofactor">
    <cofactor evidence="2">
        <name>Mg(2+)</name>
        <dbReference type="ChEBI" id="CHEBI:18420"/>
    </cofactor>
</comment>
<feature type="domain" description="Protein kinase" evidence="26">
    <location>
        <begin position="229"/>
        <end position="520"/>
    </location>
</feature>
<evidence type="ECO:0000256" key="25">
    <source>
        <dbReference type="SAM" id="Phobius"/>
    </source>
</evidence>
<gene>
    <name evidence="28" type="ORF">MGAL_10B092902</name>
</gene>
<feature type="domain" description="GS" evidence="27">
    <location>
        <begin position="199"/>
        <end position="228"/>
    </location>
</feature>
<dbReference type="Pfam" id="PF07714">
    <property type="entry name" value="PK_Tyr_Ser-Thr"/>
    <property type="match status" value="1"/>
</dbReference>
<dbReference type="InterPro" id="IPR001245">
    <property type="entry name" value="Ser-Thr/Tyr_kinase_cat_dom"/>
</dbReference>
<keyword evidence="16 25" id="KW-0472">Membrane</keyword>
<feature type="disulfide bond" evidence="23">
    <location>
        <begin position="109"/>
        <end position="114"/>
    </location>
</feature>
<keyword evidence="8 25" id="KW-0812">Transmembrane</keyword>
<organism evidence="28 29">
    <name type="scientific">Mytilus galloprovincialis</name>
    <name type="common">Mediterranean mussel</name>
    <dbReference type="NCBI Taxonomy" id="29158"/>
    <lineage>
        <taxon>Eukaryota</taxon>
        <taxon>Metazoa</taxon>
        <taxon>Spiralia</taxon>
        <taxon>Lophotrochozoa</taxon>
        <taxon>Mollusca</taxon>
        <taxon>Bivalvia</taxon>
        <taxon>Autobranchia</taxon>
        <taxon>Pteriomorphia</taxon>
        <taxon>Mytilida</taxon>
        <taxon>Mytiloidea</taxon>
        <taxon>Mytilidae</taxon>
        <taxon>Mytilinae</taxon>
        <taxon>Mytilus</taxon>
    </lineage>
</organism>
<dbReference type="InterPro" id="IPR000719">
    <property type="entry name" value="Prot_kinase_dom"/>
</dbReference>
<evidence type="ECO:0000256" key="3">
    <source>
        <dbReference type="ARBA" id="ARBA00004479"/>
    </source>
</evidence>
<keyword evidence="13 22" id="KW-0067">ATP-binding</keyword>
<dbReference type="GO" id="GO:0004675">
    <property type="term" value="F:transmembrane receptor protein serine/threonine kinase activity"/>
    <property type="evidence" value="ECO:0007669"/>
    <property type="project" value="UniProtKB-EC"/>
</dbReference>
<evidence type="ECO:0000256" key="9">
    <source>
        <dbReference type="ARBA" id="ARBA00022723"/>
    </source>
</evidence>
<evidence type="ECO:0000256" key="24">
    <source>
        <dbReference type="PROSITE-ProRule" id="PRU10141"/>
    </source>
</evidence>
<keyword evidence="17 28" id="KW-0675">Receptor</keyword>
<comment type="caution">
    <text evidence="28">The sequence shown here is derived from an EMBL/GenBank/DDBJ whole genome shotgun (WGS) entry which is preliminary data.</text>
</comment>
<evidence type="ECO:0000313" key="29">
    <source>
        <dbReference type="Proteomes" id="UP000596742"/>
    </source>
</evidence>
<reference evidence="28" key="1">
    <citation type="submission" date="2018-11" db="EMBL/GenBank/DDBJ databases">
        <authorList>
            <person name="Alioto T."/>
            <person name="Alioto T."/>
        </authorList>
    </citation>
    <scope>NUCLEOTIDE SEQUENCE</scope>
</reference>
<dbReference type="GO" id="GO:0005524">
    <property type="term" value="F:ATP binding"/>
    <property type="evidence" value="ECO:0007669"/>
    <property type="project" value="UniProtKB-UniRule"/>
</dbReference>
<evidence type="ECO:0000256" key="4">
    <source>
        <dbReference type="ARBA" id="ARBA00009605"/>
    </source>
</evidence>
<evidence type="ECO:0000256" key="18">
    <source>
        <dbReference type="ARBA" id="ARBA00023180"/>
    </source>
</evidence>
<dbReference type="InterPro" id="IPR017194">
    <property type="entry name" value="Transform_growth_fac-b_typ-2"/>
</dbReference>
<evidence type="ECO:0000256" key="17">
    <source>
        <dbReference type="ARBA" id="ARBA00023170"/>
    </source>
</evidence>
<keyword evidence="23" id="KW-1015">Disulfide bond</keyword>
<dbReference type="GO" id="GO:0046872">
    <property type="term" value="F:metal ion binding"/>
    <property type="evidence" value="ECO:0007669"/>
    <property type="project" value="UniProtKB-KW"/>
</dbReference>
<evidence type="ECO:0000256" key="8">
    <source>
        <dbReference type="ARBA" id="ARBA00022692"/>
    </source>
</evidence>
<keyword evidence="29" id="KW-1185">Reference proteome</keyword>
<evidence type="ECO:0000256" key="21">
    <source>
        <dbReference type="PIRSR" id="PIRSR037393-1"/>
    </source>
</evidence>
<evidence type="ECO:0000256" key="13">
    <source>
        <dbReference type="ARBA" id="ARBA00022840"/>
    </source>
</evidence>
<dbReference type="SMART" id="SM00220">
    <property type="entry name" value="S_TKc"/>
    <property type="match status" value="1"/>
</dbReference>
<keyword evidence="18" id="KW-0325">Glycoprotein</keyword>
<evidence type="ECO:0000256" key="10">
    <source>
        <dbReference type="ARBA" id="ARBA00022729"/>
    </source>
</evidence>
<dbReference type="EMBL" id="UYJE01008580">
    <property type="protein sequence ID" value="VDI65000.1"/>
    <property type="molecule type" value="Genomic_DNA"/>
</dbReference>
<dbReference type="Proteomes" id="UP000596742">
    <property type="component" value="Unassembled WGS sequence"/>
</dbReference>
<dbReference type="GO" id="GO:0043235">
    <property type="term" value="C:receptor complex"/>
    <property type="evidence" value="ECO:0007669"/>
    <property type="project" value="InterPro"/>
</dbReference>
<evidence type="ECO:0000256" key="22">
    <source>
        <dbReference type="PIRSR" id="PIRSR037393-2"/>
    </source>
</evidence>
<feature type="binding site" evidence="22 24">
    <location>
        <position position="256"/>
    </location>
    <ligand>
        <name>ATP</name>
        <dbReference type="ChEBI" id="CHEBI:30616"/>
    </ligand>
</feature>
<keyword evidence="12" id="KW-0418">Kinase</keyword>
<comment type="catalytic activity">
    <reaction evidence="20">
        <text>L-threonyl-[receptor-protein] + ATP = O-phospho-L-threonyl-[receptor-protein] + ADP + H(+)</text>
        <dbReference type="Rhea" id="RHEA:44880"/>
        <dbReference type="Rhea" id="RHEA-COMP:11024"/>
        <dbReference type="Rhea" id="RHEA-COMP:11025"/>
        <dbReference type="ChEBI" id="CHEBI:15378"/>
        <dbReference type="ChEBI" id="CHEBI:30013"/>
        <dbReference type="ChEBI" id="CHEBI:30616"/>
        <dbReference type="ChEBI" id="CHEBI:61977"/>
        <dbReference type="ChEBI" id="CHEBI:456216"/>
        <dbReference type="EC" id="2.7.11.30"/>
    </reaction>
</comment>
<accession>A0A8B6GJE0</accession>
<dbReference type="OrthoDB" id="69842at2759"/>
<dbReference type="InterPro" id="IPR045860">
    <property type="entry name" value="Snake_toxin-like_sf"/>
</dbReference>
<evidence type="ECO:0000256" key="1">
    <source>
        <dbReference type="ARBA" id="ARBA00001936"/>
    </source>
</evidence>
<dbReference type="GO" id="GO:0005886">
    <property type="term" value="C:plasma membrane"/>
    <property type="evidence" value="ECO:0007669"/>
    <property type="project" value="TreeGrafter"/>
</dbReference>
<dbReference type="Pfam" id="PF08515">
    <property type="entry name" value="TGF_beta_GS"/>
    <property type="match status" value="1"/>
</dbReference>
<dbReference type="Gene3D" id="2.10.60.10">
    <property type="entry name" value="CD59"/>
    <property type="match status" value="1"/>
</dbReference>
<evidence type="ECO:0000256" key="6">
    <source>
        <dbReference type="ARBA" id="ARBA00022527"/>
    </source>
</evidence>
<keyword evidence="15 25" id="KW-1133">Transmembrane helix</keyword>